<keyword evidence="2" id="KW-1185">Reference proteome</keyword>
<dbReference type="AlphaFoldDB" id="A0AAU9NG27"/>
<dbReference type="Proteomes" id="UP001157418">
    <property type="component" value="Unassembled WGS sequence"/>
</dbReference>
<accession>A0AAU9NG27</accession>
<reference evidence="1 2" key="1">
    <citation type="submission" date="2022-01" db="EMBL/GenBank/DDBJ databases">
        <authorList>
            <person name="Xiong W."/>
            <person name="Schranz E."/>
        </authorList>
    </citation>
    <scope>NUCLEOTIDE SEQUENCE [LARGE SCALE GENOMIC DNA]</scope>
</reference>
<evidence type="ECO:0000313" key="2">
    <source>
        <dbReference type="Proteomes" id="UP001157418"/>
    </source>
</evidence>
<evidence type="ECO:0000313" key="1">
    <source>
        <dbReference type="EMBL" id="CAH1436821.1"/>
    </source>
</evidence>
<gene>
    <name evidence="1" type="ORF">LVIROSA_LOCUS23175</name>
</gene>
<comment type="caution">
    <text evidence="1">The sequence shown here is derived from an EMBL/GenBank/DDBJ whole genome shotgun (WGS) entry which is preliminary data.</text>
</comment>
<dbReference type="EMBL" id="CAKMRJ010004445">
    <property type="protein sequence ID" value="CAH1436821.1"/>
    <property type="molecule type" value="Genomic_DNA"/>
</dbReference>
<proteinExistence type="predicted"/>
<organism evidence="1 2">
    <name type="scientific">Lactuca virosa</name>
    <dbReference type="NCBI Taxonomy" id="75947"/>
    <lineage>
        <taxon>Eukaryota</taxon>
        <taxon>Viridiplantae</taxon>
        <taxon>Streptophyta</taxon>
        <taxon>Embryophyta</taxon>
        <taxon>Tracheophyta</taxon>
        <taxon>Spermatophyta</taxon>
        <taxon>Magnoliopsida</taxon>
        <taxon>eudicotyledons</taxon>
        <taxon>Gunneridae</taxon>
        <taxon>Pentapetalae</taxon>
        <taxon>asterids</taxon>
        <taxon>campanulids</taxon>
        <taxon>Asterales</taxon>
        <taxon>Asteraceae</taxon>
        <taxon>Cichorioideae</taxon>
        <taxon>Cichorieae</taxon>
        <taxon>Lactucinae</taxon>
        <taxon>Lactuca</taxon>
    </lineage>
</organism>
<name>A0AAU9NG27_9ASTR</name>
<sequence>MTHPSHSISQLEETDRQIRDRGIGFLFLLAANKEGCMQHYMDCPMLLVLSPKGYFSAMSPEFYLETLVTFVATHSVTREDIKLWIGFSKHGESSVTSSIFQKLLRDGLCQRRRVIFSIPQSSFQYPQLVNDRVLSFHSGNARKVSDDRVSTKEMQCLYLICQAT</sequence>
<protein>
    <submittedName>
        <fullName evidence="1">Uncharacterized protein</fullName>
    </submittedName>
</protein>